<dbReference type="SUPFAM" id="SSF52540">
    <property type="entry name" value="P-loop containing nucleoside triphosphate hydrolases"/>
    <property type="match status" value="1"/>
</dbReference>
<evidence type="ECO:0000313" key="2">
    <source>
        <dbReference type="EMBL" id="SHE50770.1"/>
    </source>
</evidence>
<dbReference type="InterPro" id="IPR050678">
    <property type="entry name" value="DNA_Partitioning_ATPase"/>
</dbReference>
<dbReference type="InterPro" id="IPR002586">
    <property type="entry name" value="CobQ/CobB/MinD/ParA_Nub-bd_dom"/>
</dbReference>
<dbReference type="PANTHER" id="PTHR13696">
    <property type="entry name" value="P-LOOP CONTAINING NUCLEOSIDE TRIPHOSPHATE HYDROLASE"/>
    <property type="match status" value="1"/>
</dbReference>
<dbReference type="CDD" id="cd02042">
    <property type="entry name" value="ParAB_family"/>
    <property type="match status" value="1"/>
</dbReference>
<organism evidence="2 3">
    <name type="scientific">Mariniphaga anaerophila</name>
    <dbReference type="NCBI Taxonomy" id="1484053"/>
    <lineage>
        <taxon>Bacteria</taxon>
        <taxon>Pseudomonadati</taxon>
        <taxon>Bacteroidota</taxon>
        <taxon>Bacteroidia</taxon>
        <taxon>Marinilabiliales</taxon>
        <taxon>Prolixibacteraceae</taxon>
        <taxon>Mariniphaga</taxon>
    </lineage>
</organism>
<keyword evidence="3" id="KW-1185">Reference proteome</keyword>
<dbReference type="Gene3D" id="3.40.50.300">
    <property type="entry name" value="P-loop containing nucleotide triphosphate hydrolases"/>
    <property type="match status" value="1"/>
</dbReference>
<gene>
    <name evidence="2" type="ORF">SAMN05444274_101547</name>
</gene>
<accession>A0A1M4U2B6</accession>
<dbReference type="Proteomes" id="UP000184164">
    <property type="component" value="Unassembled WGS sequence"/>
</dbReference>
<dbReference type="InterPro" id="IPR027417">
    <property type="entry name" value="P-loop_NTPase"/>
</dbReference>
<protein>
    <submittedName>
        <fullName evidence="2">Cellulose biosynthesis protein BcsQ</fullName>
    </submittedName>
</protein>
<name>A0A1M4U2B6_9BACT</name>
<dbReference type="RefSeq" id="WP_072998915.1">
    <property type="nucleotide sequence ID" value="NZ_FQUM01000001.1"/>
</dbReference>
<evidence type="ECO:0000313" key="3">
    <source>
        <dbReference type="Proteomes" id="UP000184164"/>
    </source>
</evidence>
<feature type="domain" description="CobQ/CobB/MinD/ParA nucleotide binding" evidence="1">
    <location>
        <begin position="8"/>
        <end position="217"/>
    </location>
</feature>
<dbReference type="AlphaFoldDB" id="A0A1M4U2B6"/>
<dbReference type="PANTHER" id="PTHR13696:SF52">
    <property type="entry name" value="PARA FAMILY PROTEIN CT_582"/>
    <property type="match status" value="1"/>
</dbReference>
<dbReference type="STRING" id="1484053.SAMN05444274_101547"/>
<sequence length="254" mass="28908">MEKETLFIAFSTQKGGVGKTAFTVLMSSYLHYVQGLKVAIIDCDYPQHSIFEMRQRDMEQVMKDNYYKQMAYQQFTSLKRKAYSVVSSRPENAISKAEEIIEQAQIQPNIIFFDLPGTLNSKGVVKTLGGMDYIFAPVSADRVVLESTLKFASLLNENLVSVGKGNIKGLHLIWNMVDGREKNELYQVYEDIIGELGLNILKTFVPDTKRFRRELTTKHKPVFRSTLFPAHKSLLKGSNIDVLAKEILETIKLQ</sequence>
<dbReference type="Pfam" id="PF01656">
    <property type="entry name" value="CbiA"/>
    <property type="match status" value="1"/>
</dbReference>
<dbReference type="EMBL" id="FQUM01000001">
    <property type="protein sequence ID" value="SHE50770.1"/>
    <property type="molecule type" value="Genomic_DNA"/>
</dbReference>
<dbReference type="OrthoDB" id="978593at2"/>
<evidence type="ECO:0000259" key="1">
    <source>
        <dbReference type="Pfam" id="PF01656"/>
    </source>
</evidence>
<reference evidence="3" key="1">
    <citation type="submission" date="2016-11" db="EMBL/GenBank/DDBJ databases">
        <authorList>
            <person name="Varghese N."/>
            <person name="Submissions S."/>
        </authorList>
    </citation>
    <scope>NUCLEOTIDE SEQUENCE [LARGE SCALE GENOMIC DNA]</scope>
    <source>
        <strain evidence="3">DSM 26910</strain>
    </source>
</reference>
<proteinExistence type="predicted"/>